<organism evidence="13 14">
    <name type="scientific">Xylaria grammica</name>
    <dbReference type="NCBI Taxonomy" id="363999"/>
    <lineage>
        <taxon>Eukaryota</taxon>
        <taxon>Fungi</taxon>
        <taxon>Dikarya</taxon>
        <taxon>Ascomycota</taxon>
        <taxon>Pezizomycotina</taxon>
        <taxon>Sordariomycetes</taxon>
        <taxon>Xylariomycetidae</taxon>
        <taxon>Xylariales</taxon>
        <taxon>Xylariaceae</taxon>
        <taxon>Xylaria</taxon>
    </lineage>
</organism>
<gene>
    <name evidence="13" type="ORF">EKO27_g1492</name>
</gene>
<feature type="transmembrane region" description="Helical" evidence="12">
    <location>
        <begin position="151"/>
        <end position="168"/>
    </location>
</feature>
<evidence type="ECO:0008006" key="15">
    <source>
        <dbReference type="Google" id="ProtNLM"/>
    </source>
</evidence>
<dbReference type="GO" id="GO:0006656">
    <property type="term" value="P:phosphatidylcholine biosynthetic process"/>
    <property type="evidence" value="ECO:0007669"/>
    <property type="project" value="UniProtKB-UniPathway"/>
</dbReference>
<keyword evidence="10" id="KW-0594">Phospholipid biosynthesis</keyword>
<evidence type="ECO:0000313" key="13">
    <source>
        <dbReference type="EMBL" id="RWA13621.1"/>
    </source>
</evidence>
<evidence type="ECO:0000256" key="3">
    <source>
        <dbReference type="ARBA" id="ARBA00022603"/>
    </source>
</evidence>
<evidence type="ECO:0000256" key="8">
    <source>
        <dbReference type="ARBA" id="ARBA00023098"/>
    </source>
</evidence>
<keyword evidence="2" id="KW-0444">Lipid biosynthesis</keyword>
<dbReference type="GO" id="GO:0004671">
    <property type="term" value="F:protein C-terminal S-isoprenylcysteine carboxyl O-methyltransferase activity"/>
    <property type="evidence" value="ECO:0007669"/>
    <property type="project" value="TreeGrafter"/>
</dbReference>
<name>A0A439DGT9_9PEZI</name>
<dbReference type="UniPathway" id="UPA00753"/>
<dbReference type="AlphaFoldDB" id="A0A439DGT9"/>
<keyword evidence="6" id="KW-0256">Endoplasmic reticulum</keyword>
<reference evidence="13 14" key="1">
    <citation type="submission" date="2018-12" db="EMBL/GenBank/DDBJ databases">
        <title>Draft genome sequence of Xylaria grammica IHI A82.</title>
        <authorList>
            <person name="Buettner E."/>
            <person name="Kellner H."/>
        </authorList>
    </citation>
    <scope>NUCLEOTIDE SEQUENCE [LARGE SCALE GENOMIC DNA]</scope>
    <source>
        <strain evidence="13 14">IHI A82</strain>
    </source>
</reference>
<keyword evidence="5 12" id="KW-0812">Transmembrane</keyword>
<feature type="transmembrane region" description="Helical" evidence="12">
    <location>
        <begin position="57"/>
        <end position="76"/>
    </location>
</feature>
<keyword evidence="14" id="KW-1185">Reference proteome</keyword>
<comment type="subcellular location">
    <subcellularLocation>
        <location evidence="1">Endomembrane system</location>
        <topology evidence="1">Multi-pass membrane protein</topology>
    </subcellularLocation>
</comment>
<dbReference type="Pfam" id="PF04191">
    <property type="entry name" value="PEMT"/>
    <property type="match status" value="1"/>
</dbReference>
<dbReference type="InterPro" id="IPR007318">
    <property type="entry name" value="Phopholipid_MeTrfase"/>
</dbReference>
<comment type="caution">
    <text evidence="13">The sequence shown here is derived from an EMBL/GenBank/DDBJ whole genome shotgun (WGS) entry which is preliminary data.</text>
</comment>
<dbReference type="GO" id="GO:0005783">
    <property type="term" value="C:endoplasmic reticulum"/>
    <property type="evidence" value="ECO:0007669"/>
    <property type="project" value="TreeGrafter"/>
</dbReference>
<dbReference type="PANTHER" id="PTHR12714:SF9">
    <property type="entry name" value="PROTEIN-S-ISOPRENYLCYSTEINE O-METHYLTRANSFERASE"/>
    <property type="match status" value="1"/>
</dbReference>
<keyword evidence="8" id="KW-0443">Lipid metabolism</keyword>
<keyword evidence="3" id="KW-0808">Transferase</keyword>
<evidence type="ECO:0000256" key="12">
    <source>
        <dbReference type="SAM" id="Phobius"/>
    </source>
</evidence>
<feature type="transmembrane region" description="Helical" evidence="12">
    <location>
        <begin position="188"/>
        <end position="208"/>
    </location>
</feature>
<evidence type="ECO:0000256" key="5">
    <source>
        <dbReference type="ARBA" id="ARBA00022692"/>
    </source>
</evidence>
<dbReference type="Gene3D" id="1.20.120.1630">
    <property type="match status" value="1"/>
</dbReference>
<proteinExistence type="predicted"/>
<evidence type="ECO:0000256" key="1">
    <source>
        <dbReference type="ARBA" id="ARBA00004127"/>
    </source>
</evidence>
<dbReference type="GO" id="GO:0032259">
    <property type="term" value="P:methylation"/>
    <property type="evidence" value="ECO:0007669"/>
    <property type="project" value="UniProtKB-KW"/>
</dbReference>
<evidence type="ECO:0000256" key="11">
    <source>
        <dbReference type="ARBA" id="ARBA00023264"/>
    </source>
</evidence>
<sequence length="238" mass="25832">MFLPTNISQASLATAIGLSAAGIWAGTTPPNPSPDEVPATGDSVRLAVVMQKKYGNLLYLPVGAAALHHASLVAMYPNMPASLLRHACVNGLKPSFVTWSKDTAIPLAFIFIGMSIRLLSYGALGKNFTFALSEPDGLNTTGLYRYMQHPSYTGILALFVGVLGLWGRPDGLLSCFIPPMLFSGLRRLQPGILSLAFAAVVTVISKRVKDEEQMLRGRFGSKWEVWNSRTARFIPFLF</sequence>
<keyword evidence="7 12" id="KW-1133">Transmembrane helix</keyword>
<evidence type="ECO:0000256" key="6">
    <source>
        <dbReference type="ARBA" id="ARBA00022824"/>
    </source>
</evidence>
<evidence type="ECO:0000313" key="14">
    <source>
        <dbReference type="Proteomes" id="UP000286045"/>
    </source>
</evidence>
<evidence type="ECO:0000256" key="2">
    <source>
        <dbReference type="ARBA" id="ARBA00022516"/>
    </source>
</evidence>
<keyword evidence="4" id="KW-0949">S-adenosyl-L-methionine</keyword>
<evidence type="ECO:0000256" key="7">
    <source>
        <dbReference type="ARBA" id="ARBA00022989"/>
    </source>
</evidence>
<keyword evidence="11" id="KW-1208">Phospholipid metabolism</keyword>
<dbReference type="EMBL" id="RYZI01000023">
    <property type="protein sequence ID" value="RWA13621.1"/>
    <property type="molecule type" value="Genomic_DNA"/>
</dbReference>
<protein>
    <recommendedName>
        <fullName evidence="15">Protein-S-isoprenylcysteine O-methyltransferase</fullName>
    </recommendedName>
</protein>
<evidence type="ECO:0000256" key="10">
    <source>
        <dbReference type="ARBA" id="ARBA00023209"/>
    </source>
</evidence>
<evidence type="ECO:0000256" key="9">
    <source>
        <dbReference type="ARBA" id="ARBA00023136"/>
    </source>
</evidence>
<dbReference type="PANTHER" id="PTHR12714">
    <property type="entry name" value="PROTEIN-S ISOPRENYLCYSTEINE O-METHYLTRANSFERASE"/>
    <property type="match status" value="1"/>
</dbReference>
<feature type="transmembrane region" description="Helical" evidence="12">
    <location>
        <begin position="104"/>
        <end position="124"/>
    </location>
</feature>
<evidence type="ECO:0000256" key="4">
    <source>
        <dbReference type="ARBA" id="ARBA00022691"/>
    </source>
</evidence>
<keyword evidence="9 12" id="KW-0472">Membrane</keyword>
<accession>A0A439DGT9</accession>
<dbReference type="STRING" id="363999.A0A439DGT9"/>
<keyword evidence="3" id="KW-0489">Methyltransferase</keyword>
<dbReference type="Proteomes" id="UP000286045">
    <property type="component" value="Unassembled WGS sequence"/>
</dbReference>